<dbReference type="PANTHER" id="PTHR42794">
    <property type="entry name" value="HEMIN IMPORT ATP-BINDING PROTEIN HMUV"/>
    <property type="match status" value="1"/>
</dbReference>
<dbReference type="RefSeq" id="WP_122971421.1">
    <property type="nucleotide sequence ID" value="NZ_RHLQ01000011.1"/>
</dbReference>
<gene>
    <name evidence="6" type="ORF">EC501_06160</name>
</gene>
<evidence type="ECO:0000313" key="7">
    <source>
        <dbReference type="Proteomes" id="UP000279909"/>
    </source>
</evidence>
<comment type="caution">
    <text evidence="6">The sequence shown here is derived from an EMBL/GenBank/DDBJ whole genome shotgun (WGS) entry which is preliminary data.</text>
</comment>
<dbReference type="SUPFAM" id="SSF52540">
    <property type="entry name" value="P-loop containing nucleoside triphosphate hydrolases"/>
    <property type="match status" value="1"/>
</dbReference>
<feature type="domain" description="ABC transporter" evidence="5">
    <location>
        <begin position="2"/>
        <end position="239"/>
    </location>
</feature>
<protein>
    <submittedName>
        <fullName evidence="6">ATP-binding cassette domain-containing protein</fullName>
    </submittedName>
</protein>
<keyword evidence="4" id="KW-1278">Translocase</keyword>
<dbReference type="Pfam" id="PF00005">
    <property type="entry name" value="ABC_tran"/>
    <property type="match status" value="1"/>
</dbReference>
<dbReference type="Pfam" id="PF01955">
    <property type="entry name" value="CbiZ"/>
    <property type="match status" value="1"/>
</dbReference>
<keyword evidence="2" id="KW-0547">Nucleotide-binding</keyword>
<keyword evidence="7" id="KW-1185">Reference proteome</keyword>
<dbReference type="Gene3D" id="3.40.50.300">
    <property type="entry name" value="P-loop containing nucleotide triphosphate hydrolases"/>
    <property type="match status" value="1"/>
</dbReference>
<evidence type="ECO:0000256" key="2">
    <source>
        <dbReference type="ARBA" id="ARBA00022741"/>
    </source>
</evidence>
<dbReference type="InterPro" id="IPR003439">
    <property type="entry name" value="ABC_transporter-like_ATP-bd"/>
</dbReference>
<reference evidence="6 7" key="1">
    <citation type="journal article" date="2014" name="Int. J. Syst. Evol. Microbiol.">
        <title>Lysinibacillus halotolerans sp. nov., isolated from saline-alkaline soil.</title>
        <authorList>
            <person name="Kong D."/>
            <person name="Wang Y."/>
            <person name="Zhao B."/>
            <person name="Li Y."/>
            <person name="Song J."/>
            <person name="Zhai Y."/>
            <person name="Zhang C."/>
            <person name="Wang H."/>
            <person name="Chen X."/>
            <person name="Zhao B."/>
            <person name="Ruan Z."/>
        </authorList>
    </citation>
    <scope>NUCLEOTIDE SEQUENCE [LARGE SCALE GENOMIC DNA]</scope>
    <source>
        <strain evidence="6 7">MCCC 1A12703</strain>
    </source>
</reference>
<dbReference type="InterPro" id="IPR027417">
    <property type="entry name" value="P-loop_NTPase"/>
</dbReference>
<dbReference type="PROSITE" id="PS50893">
    <property type="entry name" value="ABC_TRANSPORTER_2"/>
    <property type="match status" value="1"/>
</dbReference>
<dbReference type="FunFam" id="3.40.50.300:FF:000134">
    <property type="entry name" value="Iron-enterobactin ABC transporter ATP-binding protein"/>
    <property type="match status" value="1"/>
</dbReference>
<sequence>MLKVQNISGGYGSTPILSNISFEVEKGKMLGILGPNGCGKSTLLKVISGIMKPSTGTVYVDGKEIKDYSPKQLAKKMTVLPQLHATAFSNTVRDTVSLGRYPHQSGFFSSWKTEDEKAVVNAMEQTGVRKFEKAQLEYLSGGEQQRVFIAQALAQCSSLLLLDEPTNHLDIAHQKQILDMIRKEVTNHDLTVVSVFHDINLASLYCDEILLMEDGKVRAKGVPHEVLIDDQIMDVYKARISMQAHPEQPKPQMTILPDLNELAKEKVITVENIKITDEYVECKSAFPLRVLSSAVHNAGLGWYSNFINRTVQQDYNIYQVKEEFLQYLIEEGFSPTNTVGMMTAVHTKNAIVKQYEAPFGSVIVMVTAGIGNAIDVSRSYDRDNKNHVGTINTWVIVNGKLSDEAFVQGMMTATEAKTKALHHEKVYDTISNTMATGTPTDSLLIAATQQGEYMQYGGPITEVGKVIGRGVFEATVEAIQIYRRGALQ</sequence>
<name>A0A3M8HC21_9BACI</name>
<evidence type="ECO:0000259" key="5">
    <source>
        <dbReference type="PROSITE" id="PS50893"/>
    </source>
</evidence>
<dbReference type="GO" id="GO:0005524">
    <property type="term" value="F:ATP binding"/>
    <property type="evidence" value="ECO:0007669"/>
    <property type="project" value="UniProtKB-KW"/>
</dbReference>
<evidence type="ECO:0000256" key="1">
    <source>
        <dbReference type="ARBA" id="ARBA00022448"/>
    </source>
</evidence>
<dbReference type="Proteomes" id="UP000279909">
    <property type="component" value="Unassembled WGS sequence"/>
</dbReference>
<keyword evidence="1" id="KW-0813">Transport</keyword>
<organism evidence="6 7">
    <name type="scientific">Lysinibacillus halotolerans</name>
    <dbReference type="NCBI Taxonomy" id="1368476"/>
    <lineage>
        <taxon>Bacteria</taxon>
        <taxon>Bacillati</taxon>
        <taxon>Bacillota</taxon>
        <taxon>Bacilli</taxon>
        <taxon>Bacillales</taxon>
        <taxon>Bacillaceae</taxon>
        <taxon>Lysinibacillus</taxon>
    </lineage>
</organism>
<evidence type="ECO:0000256" key="4">
    <source>
        <dbReference type="ARBA" id="ARBA00022967"/>
    </source>
</evidence>
<dbReference type="EMBL" id="RHLQ01000011">
    <property type="protein sequence ID" value="RNC99879.1"/>
    <property type="molecule type" value="Genomic_DNA"/>
</dbReference>
<dbReference type="InterPro" id="IPR003593">
    <property type="entry name" value="AAA+_ATPase"/>
</dbReference>
<keyword evidence="3 6" id="KW-0067">ATP-binding</keyword>
<dbReference type="GO" id="GO:0016887">
    <property type="term" value="F:ATP hydrolysis activity"/>
    <property type="evidence" value="ECO:0007669"/>
    <property type="project" value="InterPro"/>
</dbReference>
<dbReference type="AlphaFoldDB" id="A0A3M8HC21"/>
<proteinExistence type="predicted"/>
<dbReference type="InterPro" id="IPR017871">
    <property type="entry name" value="ABC_transporter-like_CS"/>
</dbReference>
<dbReference type="OrthoDB" id="9787851at2"/>
<dbReference type="PROSITE" id="PS00211">
    <property type="entry name" value="ABC_TRANSPORTER_1"/>
    <property type="match status" value="1"/>
</dbReference>
<dbReference type="PANTHER" id="PTHR42794:SF1">
    <property type="entry name" value="HEMIN IMPORT ATP-BINDING PROTEIN HMUV"/>
    <property type="match status" value="1"/>
</dbReference>
<dbReference type="SMART" id="SM00382">
    <property type="entry name" value="AAA"/>
    <property type="match status" value="1"/>
</dbReference>
<dbReference type="InterPro" id="IPR002808">
    <property type="entry name" value="AdoCbi_amidolase"/>
</dbReference>
<dbReference type="CDD" id="cd03214">
    <property type="entry name" value="ABC_Iron-Siderophores_B12_Hemin"/>
    <property type="match status" value="1"/>
</dbReference>
<evidence type="ECO:0000313" key="6">
    <source>
        <dbReference type="EMBL" id="RNC99879.1"/>
    </source>
</evidence>
<accession>A0A3M8HC21</accession>
<evidence type="ECO:0000256" key="3">
    <source>
        <dbReference type="ARBA" id="ARBA00022840"/>
    </source>
</evidence>